<dbReference type="InterPro" id="IPR013087">
    <property type="entry name" value="Znf_C2H2_type"/>
</dbReference>
<evidence type="ECO:0000256" key="5">
    <source>
        <dbReference type="ARBA" id="ARBA00022737"/>
    </source>
</evidence>
<feature type="domain" description="C2H2-type" evidence="14">
    <location>
        <begin position="56"/>
        <end position="83"/>
    </location>
</feature>
<protein>
    <recommendedName>
        <fullName evidence="14">C2H2-type domain-containing protein</fullName>
    </recommendedName>
</protein>
<feature type="domain" description="C2H2-type" evidence="14">
    <location>
        <begin position="84"/>
        <end position="107"/>
    </location>
</feature>
<evidence type="ECO:0000256" key="9">
    <source>
        <dbReference type="ARBA" id="ARBA00023125"/>
    </source>
</evidence>
<dbReference type="AlphaFoldDB" id="A0A9W8CV78"/>
<keyword evidence="8" id="KW-0805">Transcription regulation</keyword>
<evidence type="ECO:0000256" key="3">
    <source>
        <dbReference type="ARBA" id="ARBA00006991"/>
    </source>
</evidence>
<dbReference type="Gene3D" id="3.30.160.60">
    <property type="entry name" value="Classic Zinc Finger"/>
    <property type="match status" value="3"/>
</dbReference>
<sequence length="107" mass="12415">MHSNVDPRRITTTSTSAKESASSRPHRCPYPNCAKGFKHLKNLQRHQLTHTGERAHTCDECGMRFARKDKLQRHMETHSDERPFACDVCHLGFKRRSALKRHSAVHR</sequence>
<dbReference type="GO" id="GO:0005634">
    <property type="term" value="C:nucleus"/>
    <property type="evidence" value="ECO:0007669"/>
    <property type="project" value="UniProtKB-SubCell"/>
</dbReference>
<accession>A0A9W8CV78</accession>
<dbReference type="GO" id="GO:0008270">
    <property type="term" value="F:zinc ion binding"/>
    <property type="evidence" value="ECO:0007669"/>
    <property type="project" value="UniProtKB-KW"/>
</dbReference>
<evidence type="ECO:0000256" key="1">
    <source>
        <dbReference type="ARBA" id="ARBA00003767"/>
    </source>
</evidence>
<keyword evidence="4" id="KW-0479">Metal-binding</keyword>
<keyword evidence="10" id="KW-0804">Transcription</keyword>
<dbReference type="Proteomes" id="UP001149813">
    <property type="component" value="Unassembled WGS sequence"/>
</dbReference>
<feature type="region of interest" description="Disordered" evidence="13">
    <location>
        <begin position="1"/>
        <end position="29"/>
    </location>
</feature>
<evidence type="ECO:0000256" key="6">
    <source>
        <dbReference type="ARBA" id="ARBA00022771"/>
    </source>
</evidence>
<dbReference type="OrthoDB" id="8922241at2759"/>
<dbReference type="PROSITE" id="PS00028">
    <property type="entry name" value="ZINC_FINGER_C2H2_1"/>
    <property type="match status" value="3"/>
</dbReference>
<evidence type="ECO:0000256" key="12">
    <source>
        <dbReference type="PROSITE-ProRule" id="PRU00042"/>
    </source>
</evidence>
<dbReference type="PANTHER" id="PTHR23235">
    <property type="entry name" value="KRUEPPEL-LIKE TRANSCRIPTION FACTOR"/>
    <property type="match status" value="1"/>
</dbReference>
<keyword evidence="16" id="KW-1185">Reference proteome</keyword>
<evidence type="ECO:0000313" key="16">
    <source>
        <dbReference type="Proteomes" id="UP001149813"/>
    </source>
</evidence>
<evidence type="ECO:0000313" key="15">
    <source>
        <dbReference type="EMBL" id="KAJ1725456.1"/>
    </source>
</evidence>
<evidence type="ECO:0000259" key="14">
    <source>
        <dbReference type="PROSITE" id="PS50157"/>
    </source>
</evidence>
<gene>
    <name evidence="15" type="ORF">LPJ53_000386</name>
</gene>
<dbReference type="GO" id="GO:0000978">
    <property type="term" value="F:RNA polymerase II cis-regulatory region sequence-specific DNA binding"/>
    <property type="evidence" value="ECO:0007669"/>
    <property type="project" value="UniProtKB-ARBA"/>
</dbReference>
<evidence type="ECO:0000256" key="13">
    <source>
        <dbReference type="SAM" id="MobiDB-lite"/>
    </source>
</evidence>
<comment type="caution">
    <text evidence="15">The sequence shown here is derived from an EMBL/GenBank/DDBJ whole genome shotgun (WGS) entry which is preliminary data.</text>
</comment>
<keyword evidence="7" id="KW-0862">Zinc</keyword>
<dbReference type="InterPro" id="IPR036236">
    <property type="entry name" value="Znf_C2H2_sf"/>
</dbReference>
<comment type="subcellular location">
    <subcellularLocation>
        <location evidence="2">Nucleus</location>
    </subcellularLocation>
</comment>
<evidence type="ECO:0000256" key="10">
    <source>
        <dbReference type="ARBA" id="ARBA00023163"/>
    </source>
</evidence>
<comment type="similarity">
    <text evidence="3">Belongs to the krueppel C2H2-type zinc-finger protein family.</text>
</comment>
<organism evidence="15 16">
    <name type="scientific">Coemansia erecta</name>
    <dbReference type="NCBI Taxonomy" id="147472"/>
    <lineage>
        <taxon>Eukaryota</taxon>
        <taxon>Fungi</taxon>
        <taxon>Fungi incertae sedis</taxon>
        <taxon>Zoopagomycota</taxon>
        <taxon>Kickxellomycotina</taxon>
        <taxon>Kickxellomycetes</taxon>
        <taxon>Kickxellales</taxon>
        <taxon>Kickxellaceae</taxon>
        <taxon>Coemansia</taxon>
    </lineage>
</organism>
<keyword evidence="6 12" id="KW-0863">Zinc-finger</keyword>
<evidence type="ECO:0000256" key="11">
    <source>
        <dbReference type="ARBA" id="ARBA00023242"/>
    </source>
</evidence>
<dbReference type="EMBL" id="JANBOJ010000005">
    <property type="protein sequence ID" value="KAJ1725456.1"/>
    <property type="molecule type" value="Genomic_DNA"/>
</dbReference>
<proteinExistence type="inferred from homology"/>
<dbReference type="SUPFAM" id="SSF57667">
    <property type="entry name" value="beta-beta-alpha zinc fingers"/>
    <property type="match status" value="2"/>
</dbReference>
<dbReference type="FunFam" id="3.30.160.60:FF:000100">
    <property type="entry name" value="Zinc finger 45-like"/>
    <property type="match status" value="1"/>
</dbReference>
<dbReference type="GO" id="GO:0000981">
    <property type="term" value="F:DNA-binding transcription factor activity, RNA polymerase II-specific"/>
    <property type="evidence" value="ECO:0007669"/>
    <property type="project" value="TreeGrafter"/>
</dbReference>
<keyword evidence="11" id="KW-0539">Nucleus</keyword>
<keyword evidence="5" id="KW-0677">Repeat</keyword>
<reference evidence="15" key="1">
    <citation type="submission" date="2022-07" db="EMBL/GenBank/DDBJ databases">
        <title>Phylogenomic reconstructions and comparative analyses of Kickxellomycotina fungi.</title>
        <authorList>
            <person name="Reynolds N.K."/>
            <person name="Stajich J.E."/>
            <person name="Barry K."/>
            <person name="Grigoriev I.V."/>
            <person name="Crous P."/>
            <person name="Smith M.E."/>
        </authorList>
    </citation>
    <scope>NUCLEOTIDE SEQUENCE</scope>
    <source>
        <strain evidence="15">NBRC 32514</strain>
    </source>
</reference>
<comment type="function">
    <text evidence="1">May be involved in transcriptional regulation.</text>
</comment>
<name>A0A9W8CV78_9FUNG</name>
<dbReference type="PANTHER" id="PTHR23235:SF120">
    <property type="entry name" value="KRUPPEL-LIKE FACTOR 15"/>
    <property type="match status" value="1"/>
</dbReference>
<dbReference type="FunFam" id="3.30.160.60:FF:000072">
    <property type="entry name" value="zinc finger protein 143 isoform X1"/>
    <property type="match status" value="1"/>
</dbReference>
<feature type="compositionally biased region" description="Low complexity" evidence="13">
    <location>
        <begin position="11"/>
        <end position="23"/>
    </location>
</feature>
<evidence type="ECO:0000256" key="8">
    <source>
        <dbReference type="ARBA" id="ARBA00023015"/>
    </source>
</evidence>
<dbReference type="PROSITE" id="PS50157">
    <property type="entry name" value="ZINC_FINGER_C2H2_2"/>
    <property type="match status" value="3"/>
</dbReference>
<dbReference type="Pfam" id="PF00096">
    <property type="entry name" value="zf-C2H2"/>
    <property type="match status" value="3"/>
</dbReference>
<dbReference type="FunFam" id="3.30.160.60:FF:000771">
    <property type="entry name" value="zinc finger protein 648"/>
    <property type="match status" value="1"/>
</dbReference>
<dbReference type="SMART" id="SM00355">
    <property type="entry name" value="ZnF_C2H2"/>
    <property type="match status" value="3"/>
</dbReference>
<keyword evidence="9" id="KW-0238">DNA-binding</keyword>
<evidence type="ECO:0000256" key="2">
    <source>
        <dbReference type="ARBA" id="ARBA00004123"/>
    </source>
</evidence>
<feature type="domain" description="C2H2-type" evidence="14">
    <location>
        <begin position="26"/>
        <end position="55"/>
    </location>
</feature>
<evidence type="ECO:0000256" key="7">
    <source>
        <dbReference type="ARBA" id="ARBA00022833"/>
    </source>
</evidence>
<evidence type="ECO:0000256" key="4">
    <source>
        <dbReference type="ARBA" id="ARBA00022723"/>
    </source>
</evidence>